<dbReference type="InterPro" id="IPR016461">
    <property type="entry name" value="COMT-like"/>
</dbReference>
<feature type="domain" description="O-methyltransferase dimerisation" evidence="5">
    <location>
        <begin position="74"/>
        <end position="148"/>
    </location>
</feature>
<evidence type="ECO:0000256" key="3">
    <source>
        <dbReference type="ARBA" id="ARBA00022691"/>
    </source>
</evidence>
<evidence type="ECO:0000313" key="6">
    <source>
        <dbReference type="EMBL" id="KAJ3551951.1"/>
    </source>
</evidence>
<dbReference type="AlphaFoldDB" id="A0AAD5VDH8"/>
<name>A0AAD5VDH8_9AGAR</name>
<keyword evidence="7" id="KW-1185">Reference proteome</keyword>
<evidence type="ECO:0008006" key="8">
    <source>
        <dbReference type="Google" id="ProtNLM"/>
    </source>
</evidence>
<gene>
    <name evidence="6" type="ORF">NP233_g12984</name>
</gene>
<evidence type="ECO:0000259" key="4">
    <source>
        <dbReference type="Pfam" id="PF00891"/>
    </source>
</evidence>
<dbReference type="PANTHER" id="PTHR43712:SF2">
    <property type="entry name" value="O-METHYLTRANSFERASE CICE"/>
    <property type="match status" value="1"/>
</dbReference>
<keyword evidence="3" id="KW-0949">S-adenosyl-L-methionine</keyword>
<reference evidence="6" key="1">
    <citation type="submission" date="2022-07" db="EMBL/GenBank/DDBJ databases">
        <title>Genome Sequence of Leucocoprinus birnbaumii.</title>
        <authorList>
            <person name="Buettner E."/>
        </authorList>
    </citation>
    <scope>NUCLEOTIDE SEQUENCE</scope>
    <source>
        <strain evidence="6">VT141</strain>
    </source>
</reference>
<dbReference type="Proteomes" id="UP001213000">
    <property type="component" value="Unassembled WGS sequence"/>
</dbReference>
<evidence type="ECO:0000256" key="2">
    <source>
        <dbReference type="ARBA" id="ARBA00022679"/>
    </source>
</evidence>
<dbReference type="InterPro" id="IPR012967">
    <property type="entry name" value="COMT_dimerisation"/>
</dbReference>
<dbReference type="InterPro" id="IPR001077">
    <property type="entry name" value="COMT_C"/>
</dbReference>
<dbReference type="InterPro" id="IPR036390">
    <property type="entry name" value="WH_DNA-bd_sf"/>
</dbReference>
<dbReference type="InterPro" id="IPR036388">
    <property type="entry name" value="WH-like_DNA-bd_sf"/>
</dbReference>
<dbReference type="SUPFAM" id="SSF53335">
    <property type="entry name" value="S-adenosyl-L-methionine-dependent methyltransferases"/>
    <property type="match status" value="1"/>
</dbReference>
<comment type="caution">
    <text evidence="6">The sequence shown here is derived from an EMBL/GenBank/DDBJ whole genome shotgun (WGS) entry which is preliminary data.</text>
</comment>
<keyword evidence="2" id="KW-0808">Transferase</keyword>
<protein>
    <recommendedName>
        <fullName evidence="8">S-adenosyl-L-methionine-dependent methyltransferase</fullName>
    </recommendedName>
</protein>
<dbReference type="GO" id="GO:0046983">
    <property type="term" value="F:protein dimerization activity"/>
    <property type="evidence" value="ECO:0007669"/>
    <property type="project" value="InterPro"/>
</dbReference>
<organism evidence="6 7">
    <name type="scientific">Leucocoprinus birnbaumii</name>
    <dbReference type="NCBI Taxonomy" id="56174"/>
    <lineage>
        <taxon>Eukaryota</taxon>
        <taxon>Fungi</taxon>
        <taxon>Dikarya</taxon>
        <taxon>Basidiomycota</taxon>
        <taxon>Agaricomycotina</taxon>
        <taxon>Agaricomycetes</taxon>
        <taxon>Agaricomycetidae</taxon>
        <taxon>Agaricales</taxon>
        <taxon>Agaricineae</taxon>
        <taxon>Agaricaceae</taxon>
        <taxon>Leucocoprinus</taxon>
    </lineage>
</organism>
<dbReference type="Pfam" id="PF08100">
    <property type="entry name" value="Dimerisation"/>
    <property type="match status" value="1"/>
</dbReference>
<evidence type="ECO:0000313" key="7">
    <source>
        <dbReference type="Proteomes" id="UP001213000"/>
    </source>
</evidence>
<dbReference type="GO" id="GO:0032259">
    <property type="term" value="P:methylation"/>
    <property type="evidence" value="ECO:0007669"/>
    <property type="project" value="UniProtKB-KW"/>
</dbReference>
<dbReference type="EMBL" id="JANIEX010002125">
    <property type="protein sequence ID" value="KAJ3551951.1"/>
    <property type="molecule type" value="Genomic_DNA"/>
</dbReference>
<dbReference type="SUPFAM" id="SSF46785">
    <property type="entry name" value="Winged helix' DNA-binding domain"/>
    <property type="match status" value="1"/>
</dbReference>
<evidence type="ECO:0000259" key="5">
    <source>
        <dbReference type="Pfam" id="PF08100"/>
    </source>
</evidence>
<dbReference type="GO" id="GO:0008171">
    <property type="term" value="F:O-methyltransferase activity"/>
    <property type="evidence" value="ECO:0007669"/>
    <property type="project" value="InterPro"/>
</dbReference>
<dbReference type="Gene3D" id="1.10.10.10">
    <property type="entry name" value="Winged helix-like DNA-binding domain superfamily/Winged helix DNA-binding domain"/>
    <property type="match status" value="1"/>
</dbReference>
<dbReference type="PROSITE" id="PS51683">
    <property type="entry name" value="SAM_OMT_II"/>
    <property type="match status" value="1"/>
</dbReference>
<dbReference type="Gene3D" id="3.40.50.150">
    <property type="entry name" value="Vaccinia Virus protein VP39"/>
    <property type="match status" value="1"/>
</dbReference>
<evidence type="ECO:0000256" key="1">
    <source>
        <dbReference type="ARBA" id="ARBA00022603"/>
    </source>
</evidence>
<feature type="domain" description="O-methyltransferase C-terminal" evidence="4">
    <location>
        <begin position="227"/>
        <end position="361"/>
    </location>
</feature>
<dbReference type="PANTHER" id="PTHR43712">
    <property type="entry name" value="PUTATIVE (AFU_ORTHOLOGUE AFUA_4G14580)-RELATED"/>
    <property type="match status" value="1"/>
</dbReference>
<sequence length="449" mass="49801">MDSQPTGQLKALLALIADAANVAQQRLSDPNSTAEDGHNDPELRASIYTIEAACAQLVCQVARPSDTLVNKFMSFYEPACLQVALSNKIPDILAEYPSGAHILELQRQTGVDQNKLGRVLRLLATKHVFREISADTFANNHLSRHLLSQNPLSSFGLHITDEAFKAASALSDNLNDPALTSSASPRDSAFSKFFNVNGALFDYYAGSSPEQTKRRDRFGPSMMGWGAAIEADAVVHDFPWHKLRKGSVVCDVGGGVGNISMQLAKRHPAIRLVLQDLPGQLEAAERKIWPERCPEAIAENRISFVALNFFKESPKQGCDIYFLKNILHDWSDEDCIKILSSVRTAMYPRSRVLIHEFIVQPAYRVPDIEAEYSQAPEPLLPNYGDGRLRQYTMDINMMTLLNSGERTLDVFIRLGKLAGLKFVKLWETGEMGLVEFSLDSEISLASETT</sequence>
<dbReference type="Pfam" id="PF00891">
    <property type="entry name" value="Methyltransf_2"/>
    <property type="match status" value="1"/>
</dbReference>
<dbReference type="InterPro" id="IPR029063">
    <property type="entry name" value="SAM-dependent_MTases_sf"/>
</dbReference>
<accession>A0AAD5VDH8</accession>
<proteinExistence type="predicted"/>
<keyword evidence="1" id="KW-0489">Methyltransferase</keyword>